<keyword evidence="2" id="KW-1185">Reference proteome</keyword>
<reference evidence="1 2" key="1">
    <citation type="submission" date="2020-04" db="EMBL/GenBank/DDBJ databases">
        <title>Flammeovirga sp. SR4, a novel species isolated from seawater.</title>
        <authorList>
            <person name="Wang X."/>
        </authorList>
    </citation>
    <scope>NUCLEOTIDE SEQUENCE [LARGE SCALE GENOMIC DNA]</scope>
    <source>
        <strain evidence="1 2">ATCC 23126</strain>
    </source>
</reference>
<gene>
    <name evidence="1" type="ORF">HHU12_13685</name>
</gene>
<dbReference type="RefSeq" id="WP_169657307.1">
    <property type="nucleotide sequence ID" value="NZ_JABANE010000033.1"/>
</dbReference>
<dbReference type="Proteomes" id="UP000576082">
    <property type="component" value="Unassembled WGS sequence"/>
</dbReference>
<name>A0A7X9RUM3_9BACT</name>
<dbReference type="EMBL" id="JABANE010000033">
    <property type="protein sequence ID" value="NME69020.1"/>
    <property type="molecule type" value="Genomic_DNA"/>
</dbReference>
<protein>
    <submittedName>
        <fullName evidence="1">Uncharacterized protein</fullName>
    </submittedName>
</protein>
<evidence type="ECO:0000313" key="2">
    <source>
        <dbReference type="Proteomes" id="UP000576082"/>
    </source>
</evidence>
<comment type="caution">
    <text evidence="1">The sequence shown here is derived from an EMBL/GenBank/DDBJ whole genome shotgun (WGS) entry which is preliminary data.</text>
</comment>
<sequence length="65" mass="7412">MTQRGSATRRANTLKRYKKIQQRFNDIYHSAPNGLKYDIHSIAEALADEFACAKSTIMHALKVKC</sequence>
<proteinExistence type="predicted"/>
<accession>A0A7X9RUM3</accession>
<organism evidence="1 2">
    <name type="scientific">Flammeovirga aprica JL-4</name>
    <dbReference type="NCBI Taxonomy" id="694437"/>
    <lineage>
        <taxon>Bacteria</taxon>
        <taxon>Pseudomonadati</taxon>
        <taxon>Bacteroidota</taxon>
        <taxon>Cytophagia</taxon>
        <taxon>Cytophagales</taxon>
        <taxon>Flammeovirgaceae</taxon>
        <taxon>Flammeovirga</taxon>
    </lineage>
</organism>
<dbReference type="AlphaFoldDB" id="A0A7X9RUM3"/>
<evidence type="ECO:0000313" key="1">
    <source>
        <dbReference type="EMBL" id="NME69020.1"/>
    </source>
</evidence>